<dbReference type="Proteomes" id="UP001199631">
    <property type="component" value="Unassembled WGS sequence"/>
</dbReference>
<evidence type="ECO:0000313" key="3">
    <source>
        <dbReference type="EMBL" id="MCG3420618.1"/>
    </source>
</evidence>
<dbReference type="InterPro" id="IPR036390">
    <property type="entry name" value="WH_DNA-bd_sf"/>
</dbReference>
<dbReference type="InterPro" id="IPR000835">
    <property type="entry name" value="HTH_MarR-typ"/>
</dbReference>
<evidence type="ECO:0000259" key="2">
    <source>
        <dbReference type="PROSITE" id="PS50995"/>
    </source>
</evidence>
<sequence length="148" mass="17310">MDNEEKIRHITYSFRKMHNIFHKQMWHHANELGVTVVQLQILKILDDEPNLSLAQLCERMNSGKSAVSTTVDRLVKANYIQREHSKADRRAIVLSLTPLGKEKKEETHALYFKRLDPLGEISEQDLEELLRLHQLVQEKMKLIGDDIQ</sequence>
<dbReference type="PANTHER" id="PTHR33164:SF102">
    <property type="entry name" value="TRANSCRIPTIONAL REGULATORY PROTEIN"/>
    <property type="match status" value="1"/>
</dbReference>
<comment type="caution">
    <text evidence="3">The sequence shown here is derived from an EMBL/GenBank/DDBJ whole genome shotgun (WGS) entry which is preliminary data.</text>
</comment>
<reference evidence="3 4" key="1">
    <citation type="journal article" date="2022" name="Evol. Bioinform. Online">
        <title>Draft Genome Sequence of Oceanobacillus jordanicus Strain GSFE11, a Halotolerant Plant Growth-Promoting Bacterial Endophyte Isolated From the Jordan Valley.</title>
        <authorList>
            <person name="Alhindi T."/>
            <person name="Albdaiwi R."/>
        </authorList>
    </citation>
    <scope>NUCLEOTIDE SEQUENCE [LARGE SCALE GENOMIC DNA]</scope>
    <source>
        <strain evidence="3 4">GSFE11</strain>
    </source>
</reference>
<keyword evidence="4" id="KW-1185">Reference proteome</keyword>
<dbReference type="Gene3D" id="1.10.10.10">
    <property type="entry name" value="Winged helix-like DNA-binding domain superfamily/Winged helix DNA-binding domain"/>
    <property type="match status" value="1"/>
</dbReference>
<dbReference type="PROSITE" id="PS50995">
    <property type="entry name" value="HTH_MARR_2"/>
    <property type="match status" value="1"/>
</dbReference>
<dbReference type="AlphaFoldDB" id="A0AAW5BBC0"/>
<dbReference type="SMART" id="SM00347">
    <property type="entry name" value="HTH_MARR"/>
    <property type="match status" value="1"/>
</dbReference>
<dbReference type="PRINTS" id="PR00598">
    <property type="entry name" value="HTHMARR"/>
</dbReference>
<name>A0AAW5BBC0_9BACI</name>
<dbReference type="InterPro" id="IPR039422">
    <property type="entry name" value="MarR/SlyA-like"/>
</dbReference>
<proteinExistence type="predicted"/>
<dbReference type="EMBL" id="JAIFZM010000016">
    <property type="protein sequence ID" value="MCG3420618.1"/>
    <property type="molecule type" value="Genomic_DNA"/>
</dbReference>
<dbReference type="SUPFAM" id="SSF46785">
    <property type="entry name" value="Winged helix' DNA-binding domain"/>
    <property type="match status" value="1"/>
</dbReference>
<keyword evidence="1" id="KW-0238">DNA-binding</keyword>
<dbReference type="GO" id="GO:0006950">
    <property type="term" value="P:response to stress"/>
    <property type="evidence" value="ECO:0007669"/>
    <property type="project" value="TreeGrafter"/>
</dbReference>
<dbReference type="GO" id="GO:0003677">
    <property type="term" value="F:DNA binding"/>
    <property type="evidence" value="ECO:0007669"/>
    <property type="project" value="UniProtKB-KW"/>
</dbReference>
<accession>A0AAW5BBC0</accession>
<organism evidence="3 4">
    <name type="scientific">Oceanobacillus jordanicus</name>
    <dbReference type="NCBI Taxonomy" id="2867266"/>
    <lineage>
        <taxon>Bacteria</taxon>
        <taxon>Bacillati</taxon>
        <taxon>Bacillota</taxon>
        <taxon>Bacilli</taxon>
        <taxon>Bacillales</taxon>
        <taxon>Bacillaceae</taxon>
        <taxon>Oceanobacillus</taxon>
    </lineage>
</organism>
<dbReference type="GO" id="GO:0003700">
    <property type="term" value="F:DNA-binding transcription factor activity"/>
    <property type="evidence" value="ECO:0007669"/>
    <property type="project" value="InterPro"/>
</dbReference>
<dbReference type="RefSeq" id="WP_106895388.1">
    <property type="nucleotide sequence ID" value="NZ_JAIFZM010000016.1"/>
</dbReference>
<dbReference type="PANTHER" id="PTHR33164">
    <property type="entry name" value="TRANSCRIPTIONAL REGULATOR, MARR FAMILY"/>
    <property type="match status" value="1"/>
</dbReference>
<dbReference type="Pfam" id="PF12802">
    <property type="entry name" value="MarR_2"/>
    <property type="match status" value="1"/>
</dbReference>
<evidence type="ECO:0000256" key="1">
    <source>
        <dbReference type="ARBA" id="ARBA00023125"/>
    </source>
</evidence>
<gene>
    <name evidence="3" type="ORF">K3T81_15835</name>
</gene>
<dbReference type="InterPro" id="IPR036388">
    <property type="entry name" value="WH-like_DNA-bd_sf"/>
</dbReference>
<evidence type="ECO:0000313" key="4">
    <source>
        <dbReference type="Proteomes" id="UP001199631"/>
    </source>
</evidence>
<protein>
    <submittedName>
        <fullName evidence="3">MarR family transcriptional regulator</fullName>
    </submittedName>
</protein>
<feature type="domain" description="HTH marR-type" evidence="2">
    <location>
        <begin position="3"/>
        <end position="138"/>
    </location>
</feature>